<dbReference type="KEGG" id="aprs:BI364_10910"/>
<organism evidence="11 12">
    <name type="scientific">Acidihalobacter yilgarnensis</name>
    <dbReference type="NCBI Taxonomy" id="2819280"/>
    <lineage>
        <taxon>Bacteria</taxon>
        <taxon>Pseudomonadati</taxon>
        <taxon>Pseudomonadota</taxon>
        <taxon>Gammaproteobacteria</taxon>
        <taxon>Chromatiales</taxon>
        <taxon>Ectothiorhodospiraceae</taxon>
        <taxon>Acidihalobacter</taxon>
    </lineage>
</organism>
<feature type="domain" description="ABC transporter" evidence="10">
    <location>
        <begin position="353"/>
        <end position="591"/>
    </location>
</feature>
<dbReference type="SMART" id="SM00382">
    <property type="entry name" value="AAA"/>
    <property type="match status" value="2"/>
</dbReference>
<comment type="similarity">
    <text evidence="2">Belongs to the ABC transporter superfamily.</text>
</comment>
<dbReference type="GO" id="GO:0016887">
    <property type="term" value="F:ATP hydrolysis activity"/>
    <property type="evidence" value="ECO:0007669"/>
    <property type="project" value="InterPro"/>
</dbReference>
<name>A0A1D8IPK4_9GAMM</name>
<evidence type="ECO:0000256" key="4">
    <source>
        <dbReference type="ARBA" id="ARBA00022475"/>
    </source>
</evidence>
<dbReference type="NCBIfam" id="NF008453">
    <property type="entry name" value="PRK11308.1"/>
    <property type="match status" value="2"/>
</dbReference>
<dbReference type="NCBIfam" id="TIGR01727">
    <property type="entry name" value="oligo_HPY"/>
    <property type="match status" value="2"/>
</dbReference>
<dbReference type="Gene3D" id="3.40.50.300">
    <property type="entry name" value="P-loop containing nucleotide triphosphate hydrolases"/>
    <property type="match status" value="2"/>
</dbReference>
<evidence type="ECO:0000313" key="11">
    <source>
        <dbReference type="EMBL" id="AOU98402.1"/>
    </source>
</evidence>
<dbReference type="InterPro" id="IPR003439">
    <property type="entry name" value="ABC_transporter-like_ATP-bd"/>
</dbReference>
<sequence>MNEALLRIDTLGVSYRRDGRWLRAIRELSLDLMPGEAYGLVGESGCGKSTLAMSILRYLPRNARQDSGRIVFAGHALDALGETELRRLRGARIGMVYQHPGTALNPSIPVGRQIAELYALHAGLNRAQADTAAVDMLAGVHIARPDTVARLYPYQLSGGMQQRVVIAMALATDPELLILDEPTTALDATVQAGILELFEELRRDYRAALLFISHNLGVVRQVCDRVGVMYAGRLVEEGPSAEVFSQPRHPYTAALLACLPDTGARRDLRPLQPIPGTVPAAHLAEAGCLFAPRCTLVQAACEANIPPPEVRAGHLSRCLFSEAVLPPSIDVPMAPPLQSIADPLTSPPRQPLIEIEGLHVRHGAAQILDAIDLQIVPGETFGLVGESGSGKTTLAHAIAGLVSPASGTIRLDGKPLAARITRRRDEQRRDIQMVFQSPDTTLNPRRRVGAALRRAIRKLSRLNIPLRERLARLLREVALQPEQARALPDQLSGGQRQRVAIARAFAGEPRLVILDEPTSALDVSVQAAVLRLLVELQARHAVAYLFISHDLAVVRYLADRIGVLYRGVLVETGPTEALFSGPNHPYTRALIAAMPRLDGKANRPPDAGITEAPLVDGPTACVYAGHCDRAMTQCQTEPPPWQEGAARHRIRCWLPAERLGTPDAGDTRPTDVA</sequence>
<evidence type="ECO:0000256" key="1">
    <source>
        <dbReference type="ARBA" id="ARBA00004417"/>
    </source>
</evidence>
<dbReference type="GO" id="GO:0005524">
    <property type="term" value="F:ATP binding"/>
    <property type="evidence" value="ECO:0007669"/>
    <property type="project" value="UniProtKB-KW"/>
</dbReference>
<proteinExistence type="inferred from homology"/>
<dbReference type="Pfam" id="PF00005">
    <property type="entry name" value="ABC_tran"/>
    <property type="match status" value="2"/>
</dbReference>
<evidence type="ECO:0000256" key="2">
    <source>
        <dbReference type="ARBA" id="ARBA00005417"/>
    </source>
</evidence>
<dbReference type="PANTHER" id="PTHR43297">
    <property type="entry name" value="OLIGOPEPTIDE TRANSPORT ATP-BINDING PROTEIN APPD"/>
    <property type="match status" value="1"/>
</dbReference>
<dbReference type="InterPro" id="IPR017871">
    <property type="entry name" value="ABC_transporter-like_CS"/>
</dbReference>
<dbReference type="Proteomes" id="UP000095401">
    <property type="component" value="Chromosome"/>
</dbReference>
<keyword evidence="3" id="KW-0813">Transport</keyword>
<dbReference type="PROSITE" id="PS00211">
    <property type="entry name" value="ABC_TRANSPORTER_1"/>
    <property type="match status" value="2"/>
</dbReference>
<dbReference type="InterPro" id="IPR003593">
    <property type="entry name" value="AAA+_ATPase"/>
</dbReference>
<dbReference type="EC" id="7.4.2.9" evidence="8"/>
<dbReference type="RefSeq" id="WP_070078763.1">
    <property type="nucleotide sequence ID" value="NZ_CP017415.1"/>
</dbReference>
<keyword evidence="4" id="KW-1003">Cell membrane</keyword>
<evidence type="ECO:0000256" key="9">
    <source>
        <dbReference type="ARBA" id="ARBA00047356"/>
    </source>
</evidence>
<evidence type="ECO:0000256" key="5">
    <source>
        <dbReference type="ARBA" id="ARBA00022741"/>
    </source>
</evidence>
<dbReference type="InterPro" id="IPR050388">
    <property type="entry name" value="ABC_Ni/Peptide_Import"/>
</dbReference>
<comment type="subcellular location">
    <subcellularLocation>
        <location evidence="1">Cell inner membrane</location>
        <topology evidence="1">Peripheral membrane protein</topology>
    </subcellularLocation>
</comment>
<dbReference type="GO" id="GO:0005886">
    <property type="term" value="C:plasma membrane"/>
    <property type="evidence" value="ECO:0007669"/>
    <property type="project" value="UniProtKB-SubCell"/>
</dbReference>
<dbReference type="GO" id="GO:0055085">
    <property type="term" value="P:transmembrane transport"/>
    <property type="evidence" value="ECO:0007669"/>
    <property type="project" value="UniProtKB-ARBA"/>
</dbReference>
<dbReference type="NCBIfam" id="NF007739">
    <property type="entry name" value="PRK10419.1"/>
    <property type="match status" value="2"/>
</dbReference>
<keyword evidence="7" id="KW-0472">Membrane</keyword>
<evidence type="ECO:0000259" key="10">
    <source>
        <dbReference type="PROSITE" id="PS50893"/>
    </source>
</evidence>
<protein>
    <recommendedName>
        <fullName evidence="8">ABC-type dipeptide transporter</fullName>
        <ecNumber evidence="8">7.4.2.9</ecNumber>
    </recommendedName>
</protein>
<evidence type="ECO:0000256" key="3">
    <source>
        <dbReference type="ARBA" id="ARBA00022448"/>
    </source>
</evidence>
<keyword evidence="12" id="KW-1185">Reference proteome</keyword>
<evidence type="ECO:0000256" key="7">
    <source>
        <dbReference type="ARBA" id="ARBA00023136"/>
    </source>
</evidence>
<dbReference type="FunFam" id="3.40.50.300:FF:000016">
    <property type="entry name" value="Oligopeptide ABC transporter ATP-binding component"/>
    <property type="match status" value="1"/>
</dbReference>
<dbReference type="SUPFAM" id="SSF52540">
    <property type="entry name" value="P-loop containing nucleoside triphosphate hydrolases"/>
    <property type="match status" value="2"/>
</dbReference>
<dbReference type="InterPro" id="IPR027417">
    <property type="entry name" value="P-loop_NTPase"/>
</dbReference>
<dbReference type="PROSITE" id="PS50893">
    <property type="entry name" value="ABC_TRANSPORTER_2"/>
    <property type="match status" value="2"/>
</dbReference>
<dbReference type="EMBL" id="CP017415">
    <property type="protein sequence ID" value="AOU98402.1"/>
    <property type="molecule type" value="Genomic_DNA"/>
</dbReference>
<dbReference type="CDD" id="cd03257">
    <property type="entry name" value="ABC_NikE_OppD_transporters"/>
    <property type="match status" value="2"/>
</dbReference>
<accession>A0A1D8IPK4</accession>
<comment type="catalytic activity">
    <reaction evidence="9">
        <text>a dipeptide(out) + ATP + H2O = a dipeptide(in) + ADP + phosphate + H(+)</text>
        <dbReference type="Rhea" id="RHEA:23120"/>
        <dbReference type="ChEBI" id="CHEBI:15377"/>
        <dbReference type="ChEBI" id="CHEBI:15378"/>
        <dbReference type="ChEBI" id="CHEBI:30616"/>
        <dbReference type="ChEBI" id="CHEBI:43474"/>
        <dbReference type="ChEBI" id="CHEBI:90799"/>
        <dbReference type="ChEBI" id="CHEBI:456216"/>
        <dbReference type="EC" id="7.4.2.9"/>
    </reaction>
</comment>
<evidence type="ECO:0000256" key="6">
    <source>
        <dbReference type="ARBA" id="ARBA00022840"/>
    </source>
</evidence>
<dbReference type="InterPro" id="IPR013563">
    <property type="entry name" value="Oligopep_ABC_C"/>
</dbReference>
<evidence type="ECO:0000256" key="8">
    <source>
        <dbReference type="ARBA" id="ARBA00038852"/>
    </source>
</evidence>
<dbReference type="AlphaFoldDB" id="A0A1D8IPK4"/>
<keyword evidence="5" id="KW-0547">Nucleotide-binding</keyword>
<dbReference type="PANTHER" id="PTHR43297:SF2">
    <property type="entry name" value="DIPEPTIDE TRANSPORT ATP-BINDING PROTEIN DPPD"/>
    <property type="match status" value="1"/>
</dbReference>
<dbReference type="GO" id="GO:0015833">
    <property type="term" value="P:peptide transport"/>
    <property type="evidence" value="ECO:0007669"/>
    <property type="project" value="InterPro"/>
</dbReference>
<evidence type="ECO:0000313" key="12">
    <source>
        <dbReference type="Proteomes" id="UP000095401"/>
    </source>
</evidence>
<reference evidence="12" key="1">
    <citation type="submission" date="2016-09" db="EMBL/GenBank/DDBJ databases">
        <title>Acidihalobacter prosperus F5.</title>
        <authorList>
            <person name="Khaleque H.N."/>
            <person name="Ramsay J.P."/>
            <person name="Kaksonen A.H."/>
            <person name="Boxall N.J."/>
            <person name="Watkin E.L.J."/>
        </authorList>
    </citation>
    <scope>NUCLEOTIDE SEQUENCE [LARGE SCALE GENOMIC DNA]</scope>
    <source>
        <strain evidence="12">F5</strain>
    </source>
</reference>
<gene>
    <name evidence="11" type="ORF">BI364_10910</name>
</gene>
<feature type="domain" description="ABC transporter" evidence="10">
    <location>
        <begin position="6"/>
        <end position="256"/>
    </location>
</feature>
<dbReference type="Pfam" id="PF08352">
    <property type="entry name" value="oligo_HPY"/>
    <property type="match status" value="2"/>
</dbReference>
<keyword evidence="6" id="KW-0067">ATP-binding</keyword>